<proteinExistence type="predicted"/>
<dbReference type="Proteomes" id="UP000267821">
    <property type="component" value="Unassembled WGS sequence"/>
</dbReference>
<dbReference type="InParanoid" id="A0A3N4LGM7"/>
<accession>A0A3N4LGM7</accession>
<dbReference type="AlphaFoldDB" id="A0A3N4LGM7"/>
<evidence type="ECO:0000313" key="2">
    <source>
        <dbReference type="EMBL" id="RPB21886.1"/>
    </source>
</evidence>
<sequence>MLLLQYIDELQGNKYSNISHENGGCPPLQLDFLRRRTNQTRPSIGVLEDKKCSTTTKKNSDNPPLKPEIAPLVCVLLALTLIVVVNLTIPIGNSKQINALSPWRIMTIVLLPFLQRYMPIYL</sequence>
<evidence type="ECO:0000256" key="1">
    <source>
        <dbReference type="SAM" id="Phobius"/>
    </source>
</evidence>
<keyword evidence="1" id="KW-0812">Transmembrane</keyword>
<reference evidence="2 3" key="1">
    <citation type="journal article" date="2018" name="Nat. Ecol. Evol.">
        <title>Pezizomycetes genomes reveal the molecular basis of ectomycorrhizal truffle lifestyle.</title>
        <authorList>
            <person name="Murat C."/>
            <person name="Payen T."/>
            <person name="Noel B."/>
            <person name="Kuo A."/>
            <person name="Morin E."/>
            <person name="Chen J."/>
            <person name="Kohler A."/>
            <person name="Krizsan K."/>
            <person name="Balestrini R."/>
            <person name="Da Silva C."/>
            <person name="Montanini B."/>
            <person name="Hainaut M."/>
            <person name="Levati E."/>
            <person name="Barry K.W."/>
            <person name="Belfiori B."/>
            <person name="Cichocki N."/>
            <person name="Clum A."/>
            <person name="Dockter R.B."/>
            <person name="Fauchery L."/>
            <person name="Guy J."/>
            <person name="Iotti M."/>
            <person name="Le Tacon F."/>
            <person name="Lindquist E.A."/>
            <person name="Lipzen A."/>
            <person name="Malagnac F."/>
            <person name="Mello A."/>
            <person name="Molinier V."/>
            <person name="Miyauchi S."/>
            <person name="Poulain J."/>
            <person name="Riccioni C."/>
            <person name="Rubini A."/>
            <person name="Sitrit Y."/>
            <person name="Splivallo R."/>
            <person name="Traeger S."/>
            <person name="Wang M."/>
            <person name="Zifcakova L."/>
            <person name="Wipf D."/>
            <person name="Zambonelli A."/>
            <person name="Paolocci F."/>
            <person name="Nowrousian M."/>
            <person name="Ottonello S."/>
            <person name="Baldrian P."/>
            <person name="Spatafora J.W."/>
            <person name="Henrissat B."/>
            <person name="Nagy L.G."/>
            <person name="Aury J.M."/>
            <person name="Wincker P."/>
            <person name="Grigoriev I.V."/>
            <person name="Bonfante P."/>
            <person name="Martin F.M."/>
        </authorList>
    </citation>
    <scope>NUCLEOTIDE SEQUENCE [LARGE SCALE GENOMIC DNA]</scope>
    <source>
        <strain evidence="2 3">ATCC MYA-4762</strain>
    </source>
</reference>
<feature type="transmembrane region" description="Helical" evidence="1">
    <location>
        <begin position="69"/>
        <end position="89"/>
    </location>
</feature>
<dbReference type="EMBL" id="ML121556">
    <property type="protein sequence ID" value="RPB21886.1"/>
    <property type="molecule type" value="Genomic_DNA"/>
</dbReference>
<name>A0A3N4LGM7_9PEZI</name>
<keyword evidence="1" id="KW-0472">Membrane</keyword>
<evidence type="ECO:0000313" key="3">
    <source>
        <dbReference type="Proteomes" id="UP000267821"/>
    </source>
</evidence>
<protein>
    <submittedName>
        <fullName evidence="2">Uncharacterized protein</fullName>
    </submittedName>
</protein>
<keyword evidence="1" id="KW-1133">Transmembrane helix</keyword>
<keyword evidence="3" id="KW-1185">Reference proteome</keyword>
<organism evidence="2 3">
    <name type="scientific">Terfezia boudieri ATCC MYA-4762</name>
    <dbReference type="NCBI Taxonomy" id="1051890"/>
    <lineage>
        <taxon>Eukaryota</taxon>
        <taxon>Fungi</taxon>
        <taxon>Dikarya</taxon>
        <taxon>Ascomycota</taxon>
        <taxon>Pezizomycotina</taxon>
        <taxon>Pezizomycetes</taxon>
        <taxon>Pezizales</taxon>
        <taxon>Pezizaceae</taxon>
        <taxon>Terfezia</taxon>
    </lineage>
</organism>
<gene>
    <name evidence="2" type="ORF">L211DRAFT_409588</name>
</gene>